<keyword evidence="2" id="KW-1185">Reference proteome</keyword>
<evidence type="ECO:0000313" key="1">
    <source>
        <dbReference type="EMBL" id="KAJ2977164.1"/>
    </source>
</evidence>
<evidence type="ECO:0000313" key="2">
    <source>
        <dbReference type="Proteomes" id="UP001143856"/>
    </source>
</evidence>
<sequence>MQNVAPAAIPGDPSRKLEIPEHDSKPSFQTEYRSKVGSLNHLTNQTRPDIAFQVGYSGKYNSRAATDHNNAVNQIYQYLQRTTNIGLFFPRTNEKLTLECFVDADHANCLDTRRSTGGGVFFLGKAPVSWFSRRQTFVATSTCHAEYGAAADNAREAVWLMGFINDLAVPEINIGNVVMYIDNNAALKLTRNPEGHSRNKHVELRHHYIRMKVKEGVLVTKRVDTQDNVADILTKPLKGILFEKFRQRLVERFQG</sequence>
<gene>
    <name evidence="1" type="ORF">NUW58_g7892</name>
</gene>
<dbReference type="Proteomes" id="UP001143856">
    <property type="component" value="Unassembled WGS sequence"/>
</dbReference>
<name>A0ACC1NE21_9PEZI</name>
<comment type="caution">
    <text evidence="1">The sequence shown here is derived from an EMBL/GenBank/DDBJ whole genome shotgun (WGS) entry which is preliminary data.</text>
</comment>
<reference evidence="1" key="1">
    <citation type="submission" date="2022-10" db="EMBL/GenBank/DDBJ databases">
        <title>Genome Sequence of Xylaria curta.</title>
        <authorList>
            <person name="Buettner E."/>
        </authorList>
    </citation>
    <scope>NUCLEOTIDE SEQUENCE</scope>
    <source>
        <strain evidence="1">Babe10</strain>
    </source>
</reference>
<protein>
    <submittedName>
        <fullName evidence="1">Uncharacterized protein</fullName>
    </submittedName>
</protein>
<proteinExistence type="predicted"/>
<organism evidence="1 2">
    <name type="scientific">Xylaria curta</name>
    <dbReference type="NCBI Taxonomy" id="42375"/>
    <lineage>
        <taxon>Eukaryota</taxon>
        <taxon>Fungi</taxon>
        <taxon>Dikarya</taxon>
        <taxon>Ascomycota</taxon>
        <taxon>Pezizomycotina</taxon>
        <taxon>Sordariomycetes</taxon>
        <taxon>Xylariomycetidae</taxon>
        <taxon>Xylariales</taxon>
        <taxon>Xylariaceae</taxon>
        <taxon>Xylaria</taxon>
    </lineage>
</organism>
<accession>A0ACC1NE21</accession>
<dbReference type="EMBL" id="JAPDGR010002191">
    <property type="protein sequence ID" value="KAJ2977164.1"/>
    <property type="molecule type" value="Genomic_DNA"/>
</dbReference>